<proteinExistence type="predicted"/>
<evidence type="ECO:0000256" key="1">
    <source>
        <dbReference type="SAM" id="MobiDB-lite"/>
    </source>
</evidence>
<dbReference type="GO" id="GO:0000027">
    <property type="term" value="P:ribosomal large subunit assembly"/>
    <property type="evidence" value="ECO:0007669"/>
    <property type="project" value="TreeGrafter"/>
</dbReference>
<dbReference type="InterPro" id="IPR045112">
    <property type="entry name" value="PPAN-like"/>
</dbReference>
<dbReference type="GO" id="GO:0019843">
    <property type="term" value="F:rRNA binding"/>
    <property type="evidence" value="ECO:0007669"/>
    <property type="project" value="InterPro"/>
</dbReference>
<dbReference type="PANTHER" id="PTHR12661">
    <property type="entry name" value="PETER PAN-RELATED"/>
    <property type="match status" value="1"/>
</dbReference>
<dbReference type="GO" id="GO:0030687">
    <property type="term" value="C:preribosome, large subunit precursor"/>
    <property type="evidence" value="ECO:0007669"/>
    <property type="project" value="TreeGrafter"/>
</dbReference>
<evidence type="ECO:0000259" key="2">
    <source>
        <dbReference type="PROSITE" id="PS50833"/>
    </source>
</evidence>
<dbReference type="PANTHER" id="PTHR12661:SF5">
    <property type="entry name" value="SUPPRESSOR OF SWI4 1 HOMOLOG"/>
    <property type="match status" value="1"/>
</dbReference>
<accession>A0A835ZHT7</accession>
<comment type="caution">
    <text evidence="3">The sequence shown here is derived from an EMBL/GenBank/DDBJ whole genome shotgun (WGS) entry which is preliminary data.</text>
</comment>
<evidence type="ECO:0000313" key="3">
    <source>
        <dbReference type="EMBL" id="KAG5192434.1"/>
    </source>
</evidence>
<keyword evidence="4" id="KW-1185">Reference proteome</keyword>
<dbReference type="Pfam" id="PF04427">
    <property type="entry name" value="Brix"/>
    <property type="match status" value="1"/>
</dbReference>
<feature type="region of interest" description="Disordered" evidence="1">
    <location>
        <begin position="1"/>
        <end position="28"/>
    </location>
</feature>
<dbReference type="PROSITE" id="PS50833">
    <property type="entry name" value="BRIX"/>
    <property type="match status" value="1"/>
</dbReference>
<dbReference type="Proteomes" id="UP000664859">
    <property type="component" value="Unassembled WGS sequence"/>
</dbReference>
<feature type="region of interest" description="Disordered" evidence="1">
    <location>
        <begin position="358"/>
        <end position="387"/>
    </location>
</feature>
<feature type="compositionally biased region" description="Acidic residues" evidence="1">
    <location>
        <begin position="369"/>
        <end position="387"/>
    </location>
</feature>
<dbReference type="AlphaFoldDB" id="A0A835ZHT7"/>
<dbReference type="InterPro" id="IPR007109">
    <property type="entry name" value="Brix"/>
</dbReference>
<sequence>MPRKGGKRKKTHTHVVPPPEGTPGAEEDKVPRSFVFKLGKVAKQVNELVEEMRGVMEPNTARKLRERSSNSLKDFAVVSKPFGVTHLMAFGQTERSLTYRIARAPDGPTLTFKVNQYCLRRHVRALQRRPVETTQAFKTAPLVVLNNFGDASAPQELKLMKVTLQNMFPTINVAEVKLADCRRIVLFNYDKATKSVEMRHYAIRAMPTGINKAIKKVVQAKVPNLHNLDDIAEYVQGGGGAASDSEVDDEESKVVLPDRYGGRGNVKAQRSSIRLHELGPRVSMSLYKVERGLASGDVLYHSYITKTAEEVVALKNKFKEQDTLKRKRREEQEANVARKKAALEEKKALKAEKRAAKLAANGGEVGSADGDDDDDEVEDDVEDAMDE</sequence>
<dbReference type="SMART" id="SM00879">
    <property type="entry name" value="Brix"/>
    <property type="match status" value="1"/>
</dbReference>
<feature type="compositionally biased region" description="Basic residues" evidence="1">
    <location>
        <begin position="1"/>
        <end position="13"/>
    </location>
</feature>
<gene>
    <name evidence="3" type="ORF">JKP88DRAFT_149082</name>
</gene>
<feature type="compositionally biased region" description="Low complexity" evidence="1">
    <location>
        <begin position="358"/>
        <end position="368"/>
    </location>
</feature>
<feature type="domain" description="Brix" evidence="2">
    <location>
        <begin position="31"/>
        <end position="295"/>
    </location>
</feature>
<dbReference type="EMBL" id="JAFCMP010000006">
    <property type="protein sequence ID" value="KAG5192434.1"/>
    <property type="molecule type" value="Genomic_DNA"/>
</dbReference>
<dbReference type="GO" id="GO:0006364">
    <property type="term" value="P:rRNA processing"/>
    <property type="evidence" value="ECO:0007669"/>
    <property type="project" value="InterPro"/>
</dbReference>
<protein>
    <submittedName>
        <fullName evidence="3">Brix domain-containing protein</fullName>
    </submittedName>
</protein>
<name>A0A835ZHT7_9STRA</name>
<evidence type="ECO:0000313" key="4">
    <source>
        <dbReference type="Proteomes" id="UP000664859"/>
    </source>
</evidence>
<feature type="non-terminal residue" evidence="3">
    <location>
        <position position="387"/>
    </location>
</feature>
<organism evidence="3 4">
    <name type="scientific">Tribonema minus</name>
    <dbReference type="NCBI Taxonomy" id="303371"/>
    <lineage>
        <taxon>Eukaryota</taxon>
        <taxon>Sar</taxon>
        <taxon>Stramenopiles</taxon>
        <taxon>Ochrophyta</taxon>
        <taxon>PX clade</taxon>
        <taxon>Xanthophyceae</taxon>
        <taxon>Tribonematales</taxon>
        <taxon>Tribonemataceae</taxon>
        <taxon>Tribonema</taxon>
    </lineage>
</organism>
<reference evidence="3" key="1">
    <citation type="submission" date="2021-02" db="EMBL/GenBank/DDBJ databases">
        <title>First Annotated Genome of the Yellow-green Alga Tribonema minus.</title>
        <authorList>
            <person name="Mahan K.M."/>
        </authorList>
    </citation>
    <scope>NUCLEOTIDE SEQUENCE</scope>
    <source>
        <strain evidence="3">UTEX B ZZ1240</strain>
    </source>
</reference>
<dbReference type="OrthoDB" id="10261452at2759"/>